<evidence type="ECO:0000313" key="7">
    <source>
        <dbReference type="EMBL" id="OQV12920.1"/>
    </source>
</evidence>
<protein>
    <recommendedName>
        <fullName evidence="9">Gustatory receptor</fullName>
    </recommendedName>
</protein>
<feature type="transmembrane region" description="Helical" evidence="6">
    <location>
        <begin position="213"/>
        <end position="236"/>
    </location>
</feature>
<keyword evidence="3 6" id="KW-1133">Transmembrane helix</keyword>
<evidence type="ECO:0000313" key="8">
    <source>
        <dbReference type="Proteomes" id="UP000192578"/>
    </source>
</evidence>
<dbReference type="PANTHER" id="PTHR21421">
    <property type="entry name" value="GUSTATORY RECEPTOR"/>
    <property type="match status" value="1"/>
</dbReference>
<name>A0A1W0WCK9_HYPEX</name>
<reference evidence="8" key="1">
    <citation type="submission" date="2017-01" db="EMBL/GenBank/DDBJ databases">
        <title>Comparative genomics of anhydrobiosis in the tardigrade Hypsibius dujardini.</title>
        <authorList>
            <person name="Yoshida Y."/>
            <person name="Koutsovoulos G."/>
            <person name="Laetsch D."/>
            <person name="Stevens L."/>
            <person name="Kumar S."/>
            <person name="Horikawa D."/>
            <person name="Ishino K."/>
            <person name="Komine S."/>
            <person name="Tomita M."/>
            <person name="Blaxter M."/>
            <person name="Arakawa K."/>
        </authorList>
    </citation>
    <scope>NUCLEOTIDE SEQUENCE [LARGE SCALE GENOMIC DNA]</scope>
    <source>
        <strain evidence="8">Z151</strain>
    </source>
</reference>
<dbReference type="GO" id="GO:0051606">
    <property type="term" value="P:detection of stimulus"/>
    <property type="evidence" value="ECO:0007669"/>
    <property type="project" value="UniProtKB-ARBA"/>
</dbReference>
<accession>A0A1W0WCK9</accession>
<gene>
    <name evidence="7" type="ORF">BV898_12841</name>
</gene>
<keyword evidence="5" id="KW-0675">Receptor</keyword>
<dbReference type="InterPro" id="IPR013604">
    <property type="entry name" value="7TM_chemorcpt"/>
</dbReference>
<evidence type="ECO:0008006" key="9">
    <source>
        <dbReference type="Google" id="ProtNLM"/>
    </source>
</evidence>
<evidence type="ECO:0000256" key="1">
    <source>
        <dbReference type="ARBA" id="ARBA00004141"/>
    </source>
</evidence>
<evidence type="ECO:0000256" key="5">
    <source>
        <dbReference type="ARBA" id="ARBA00023170"/>
    </source>
</evidence>
<keyword evidence="8" id="KW-1185">Reference proteome</keyword>
<keyword evidence="2 6" id="KW-0812">Transmembrane</keyword>
<evidence type="ECO:0000256" key="6">
    <source>
        <dbReference type="SAM" id="Phobius"/>
    </source>
</evidence>
<feature type="transmembrane region" description="Helical" evidence="6">
    <location>
        <begin position="149"/>
        <end position="170"/>
    </location>
</feature>
<organism evidence="7 8">
    <name type="scientific">Hypsibius exemplaris</name>
    <name type="common">Freshwater tardigrade</name>
    <dbReference type="NCBI Taxonomy" id="2072580"/>
    <lineage>
        <taxon>Eukaryota</taxon>
        <taxon>Metazoa</taxon>
        <taxon>Ecdysozoa</taxon>
        <taxon>Tardigrada</taxon>
        <taxon>Eutardigrada</taxon>
        <taxon>Parachela</taxon>
        <taxon>Hypsibioidea</taxon>
        <taxon>Hypsibiidae</taxon>
        <taxon>Hypsibius</taxon>
    </lineage>
</organism>
<dbReference type="AlphaFoldDB" id="A0A1W0WCK9"/>
<feature type="transmembrane region" description="Helical" evidence="6">
    <location>
        <begin position="445"/>
        <end position="465"/>
    </location>
</feature>
<comment type="caution">
    <text evidence="7">The sequence shown here is derived from an EMBL/GenBank/DDBJ whole genome shotgun (WGS) entry which is preliminary data.</text>
</comment>
<evidence type="ECO:0000256" key="2">
    <source>
        <dbReference type="ARBA" id="ARBA00022692"/>
    </source>
</evidence>
<evidence type="ECO:0000256" key="4">
    <source>
        <dbReference type="ARBA" id="ARBA00023136"/>
    </source>
</evidence>
<dbReference type="PANTHER" id="PTHR21421:SF29">
    <property type="entry name" value="GUSTATORY RECEPTOR 5A FOR TREHALOSE-RELATED"/>
    <property type="match status" value="1"/>
</dbReference>
<evidence type="ECO:0000256" key="3">
    <source>
        <dbReference type="ARBA" id="ARBA00022989"/>
    </source>
</evidence>
<dbReference type="GO" id="GO:0038023">
    <property type="term" value="F:signaling receptor activity"/>
    <property type="evidence" value="ECO:0007669"/>
    <property type="project" value="UniProtKB-ARBA"/>
</dbReference>
<sequence>MAREDVATTSKNKVRQSVVTLPATSEYSVASPTGNSSSPFVPTGNYVYDVWSTSLYKLCRPFLILMRLGGLFFIQPSSLAGNKIHDVTATTLTDSQVGSFQKWEKFERASMWYSFIVLGFGLAWAGKFIYSMVFGLSGIAFTQSNLSVIVSHCGYLCWVLQINITQMIFLRACLGSRKLPELFMKWETLRYSCAMKECDSPNFGSDFRWRRNLVSFLAILHCVLQWMSADFPIIISGPNYAILRGTLMEGVAWDDAGIIFLNLVSGLLTAFIYVVPAYFFTLIAVTLTIDFHHIQNDMHHCIKEDGVMAVKSLEWFRIRHNSLCVLVDLADEVFCPWIALTLGCNVVQILCQIFLLAGNATAWTVITDLTQTYWMLTYFLQLLVILYRGALVNEAAHGPLHRLYQLDQSRMSIPEALQLQTFLNRLTTNPIGFTAWRLLPINYEALLLMLGTYVTYQLLLFQLQLDLGLDGKVDKLHESCLNDVTGNISSHMLPEGIHNL</sequence>
<dbReference type="OrthoDB" id="5800391at2759"/>
<dbReference type="Proteomes" id="UP000192578">
    <property type="component" value="Unassembled WGS sequence"/>
</dbReference>
<keyword evidence="4 6" id="KW-0472">Membrane</keyword>
<dbReference type="EMBL" id="MTYJ01000134">
    <property type="protein sequence ID" value="OQV12920.1"/>
    <property type="molecule type" value="Genomic_DNA"/>
</dbReference>
<comment type="subcellular location">
    <subcellularLocation>
        <location evidence="1">Membrane</location>
        <topology evidence="1">Multi-pass membrane protein</topology>
    </subcellularLocation>
</comment>
<feature type="transmembrane region" description="Helical" evidence="6">
    <location>
        <begin position="111"/>
        <end position="129"/>
    </location>
</feature>
<proteinExistence type="predicted"/>
<dbReference type="Pfam" id="PF08395">
    <property type="entry name" value="7tm_7"/>
    <property type="match status" value="1"/>
</dbReference>
<feature type="transmembrane region" description="Helical" evidence="6">
    <location>
        <begin position="372"/>
        <end position="392"/>
    </location>
</feature>
<feature type="transmembrane region" description="Helical" evidence="6">
    <location>
        <begin position="256"/>
        <end position="289"/>
    </location>
</feature>
<dbReference type="GO" id="GO:0016020">
    <property type="term" value="C:membrane"/>
    <property type="evidence" value="ECO:0007669"/>
    <property type="project" value="UniProtKB-SubCell"/>
</dbReference>
<dbReference type="GO" id="GO:0050909">
    <property type="term" value="P:sensory perception of taste"/>
    <property type="evidence" value="ECO:0007669"/>
    <property type="project" value="InterPro"/>
</dbReference>